<protein>
    <submittedName>
        <fullName evidence="14">M48 family metalloprotease</fullName>
        <ecNumber evidence="14">3.4.24.-</ecNumber>
    </submittedName>
</protein>
<feature type="transmembrane region" description="Helical" evidence="12">
    <location>
        <begin position="203"/>
        <end position="228"/>
    </location>
</feature>
<organism evidence="14 15">
    <name type="scientific">Micromonospora fulviviridis</name>
    <dbReference type="NCBI Taxonomy" id="47860"/>
    <lineage>
        <taxon>Bacteria</taxon>
        <taxon>Bacillati</taxon>
        <taxon>Actinomycetota</taxon>
        <taxon>Actinomycetes</taxon>
        <taxon>Micromonosporales</taxon>
        <taxon>Micromonosporaceae</taxon>
        <taxon>Micromonospora</taxon>
    </lineage>
</organism>
<comment type="caution">
    <text evidence="14">The sequence shown here is derived from an EMBL/GenBank/DDBJ whole genome shotgun (WGS) entry which is preliminary data.</text>
</comment>
<dbReference type="RefSeq" id="WP_355667906.1">
    <property type="nucleotide sequence ID" value="NZ_JBEXRX010000182.1"/>
</dbReference>
<feature type="transmembrane region" description="Helical" evidence="12">
    <location>
        <begin position="7"/>
        <end position="30"/>
    </location>
</feature>
<feature type="transmembrane region" description="Helical" evidence="12">
    <location>
        <begin position="663"/>
        <end position="685"/>
    </location>
</feature>
<comment type="cofactor">
    <cofactor evidence="1">
        <name>Zn(2+)</name>
        <dbReference type="ChEBI" id="CHEBI:29105"/>
    </cofactor>
</comment>
<keyword evidence="15" id="KW-1185">Reference proteome</keyword>
<feature type="transmembrane region" description="Helical" evidence="12">
    <location>
        <begin position="369"/>
        <end position="391"/>
    </location>
</feature>
<feature type="compositionally biased region" description="Basic and acidic residues" evidence="11">
    <location>
        <begin position="854"/>
        <end position="865"/>
    </location>
</feature>
<keyword evidence="9 14" id="KW-0482">Metalloprotease</keyword>
<dbReference type="InterPro" id="IPR001915">
    <property type="entry name" value="Peptidase_M48"/>
</dbReference>
<feature type="transmembrane region" description="Helical" evidence="12">
    <location>
        <begin position="784"/>
        <end position="802"/>
    </location>
</feature>
<proteinExistence type="predicted"/>
<feature type="transmembrane region" description="Helical" evidence="12">
    <location>
        <begin position="403"/>
        <end position="432"/>
    </location>
</feature>
<evidence type="ECO:0000256" key="1">
    <source>
        <dbReference type="ARBA" id="ARBA00001947"/>
    </source>
</evidence>
<feature type="transmembrane region" description="Helical" evidence="12">
    <location>
        <begin position="85"/>
        <end position="105"/>
    </location>
</feature>
<feature type="transmembrane region" description="Helical" evidence="12">
    <location>
        <begin position="743"/>
        <end position="764"/>
    </location>
</feature>
<gene>
    <name evidence="14" type="ORF">ABZ071_31845</name>
</gene>
<evidence type="ECO:0000256" key="11">
    <source>
        <dbReference type="SAM" id="MobiDB-lite"/>
    </source>
</evidence>
<feature type="domain" description="Peptidase M48" evidence="13">
    <location>
        <begin position="123"/>
        <end position="326"/>
    </location>
</feature>
<dbReference type="EC" id="3.4.24.-" evidence="14"/>
<evidence type="ECO:0000256" key="4">
    <source>
        <dbReference type="ARBA" id="ARBA00022692"/>
    </source>
</evidence>
<feature type="region of interest" description="Disordered" evidence="11">
    <location>
        <begin position="815"/>
        <end position="836"/>
    </location>
</feature>
<feature type="transmembrane region" description="Helical" evidence="12">
    <location>
        <begin position="248"/>
        <end position="265"/>
    </location>
</feature>
<evidence type="ECO:0000256" key="10">
    <source>
        <dbReference type="ARBA" id="ARBA00023136"/>
    </source>
</evidence>
<feature type="region of interest" description="Disordered" evidence="11">
    <location>
        <begin position="848"/>
        <end position="874"/>
    </location>
</feature>
<feature type="transmembrane region" description="Helical" evidence="12">
    <location>
        <begin position="491"/>
        <end position="510"/>
    </location>
</feature>
<evidence type="ECO:0000313" key="15">
    <source>
        <dbReference type="Proteomes" id="UP001550348"/>
    </source>
</evidence>
<name>A0ABV2VUC3_9ACTN</name>
<reference evidence="14 15" key="1">
    <citation type="submission" date="2024-06" db="EMBL/GenBank/DDBJ databases">
        <title>The Natural Products Discovery Center: Release of the First 8490 Sequenced Strains for Exploring Actinobacteria Biosynthetic Diversity.</title>
        <authorList>
            <person name="Kalkreuter E."/>
            <person name="Kautsar S.A."/>
            <person name="Yang D."/>
            <person name="Bader C.D."/>
            <person name="Teijaro C.N."/>
            <person name="Fluegel L."/>
            <person name="Davis C.M."/>
            <person name="Simpson J.R."/>
            <person name="Lauterbach L."/>
            <person name="Steele A.D."/>
            <person name="Gui C."/>
            <person name="Meng S."/>
            <person name="Li G."/>
            <person name="Viehrig K."/>
            <person name="Ye F."/>
            <person name="Su P."/>
            <person name="Kiefer A.F."/>
            <person name="Nichols A."/>
            <person name="Cepeda A.J."/>
            <person name="Yan W."/>
            <person name="Fan B."/>
            <person name="Jiang Y."/>
            <person name="Adhikari A."/>
            <person name="Zheng C.-J."/>
            <person name="Schuster L."/>
            <person name="Cowan T.M."/>
            <person name="Smanski M.J."/>
            <person name="Chevrette M.G."/>
            <person name="De Carvalho L.P.S."/>
            <person name="Shen B."/>
        </authorList>
    </citation>
    <scope>NUCLEOTIDE SEQUENCE [LARGE SCALE GENOMIC DNA]</scope>
    <source>
        <strain evidence="14 15">NPDC006286</strain>
    </source>
</reference>
<feature type="transmembrane region" description="Helical" evidence="12">
    <location>
        <begin position="563"/>
        <end position="581"/>
    </location>
</feature>
<dbReference type="PANTHER" id="PTHR43221:SF2">
    <property type="entry name" value="PROTEASE HTPX HOMOLOG"/>
    <property type="match status" value="1"/>
</dbReference>
<feature type="transmembrane region" description="Helical" evidence="12">
    <location>
        <begin position="452"/>
        <end position="479"/>
    </location>
</feature>
<keyword evidence="4 12" id="KW-0812">Transmembrane</keyword>
<dbReference type="Pfam" id="PF01435">
    <property type="entry name" value="Peptidase_M48"/>
    <property type="match status" value="1"/>
</dbReference>
<feature type="region of interest" description="Disordered" evidence="11">
    <location>
        <begin position="591"/>
        <end position="616"/>
    </location>
</feature>
<feature type="transmembrane region" description="Helical" evidence="12">
    <location>
        <begin position="697"/>
        <end position="723"/>
    </location>
</feature>
<feature type="transmembrane region" description="Helical" evidence="12">
    <location>
        <begin position="338"/>
        <end position="357"/>
    </location>
</feature>
<keyword evidence="2" id="KW-1003">Cell membrane</keyword>
<evidence type="ECO:0000256" key="7">
    <source>
        <dbReference type="ARBA" id="ARBA00022833"/>
    </source>
</evidence>
<evidence type="ECO:0000256" key="3">
    <source>
        <dbReference type="ARBA" id="ARBA00022670"/>
    </source>
</evidence>
<accession>A0ABV2VUC3</accession>
<evidence type="ECO:0000256" key="9">
    <source>
        <dbReference type="ARBA" id="ARBA00023049"/>
    </source>
</evidence>
<dbReference type="EMBL" id="JBEXRX010000182">
    <property type="protein sequence ID" value="MEU0156395.1"/>
    <property type="molecule type" value="Genomic_DNA"/>
</dbReference>
<keyword evidence="6 14" id="KW-0378">Hydrolase</keyword>
<evidence type="ECO:0000256" key="6">
    <source>
        <dbReference type="ARBA" id="ARBA00022801"/>
    </source>
</evidence>
<dbReference type="InterPro" id="IPR050083">
    <property type="entry name" value="HtpX_protease"/>
</dbReference>
<dbReference type="GO" id="GO:0008237">
    <property type="term" value="F:metallopeptidase activity"/>
    <property type="evidence" value="ECO:0007669"/>
    <property type="project" value="UniProtKB-KW"/>
</dbReference>
<evidence type="ECO:0000256" key="8">
    <source>
        <dbReference type="ARBA" id="ARBA00022989"/>
    </source>
</evidence>
<sequence>MTGTTLRFVALVIAVLGTATYAFSSLYYLLPERAAAGGVTYARCTEAYRHALPAPDVDLDGYVAASERAQQEMVRCLAPFEQAQAMWVLAGLAVLLAVATVLFLTTPGWIRRRGRLVEITSDRFPRLHAELVRLSTIGGLPGPPTFLLDPAAGSPGGLAFGRTGGYSVRINAGLVPLSVTDPGVFRAVVLHELAHLRNRDVDLAYAAVALWRAFAAVALVPLVVMLLYPTMVADGRAPWDTPGYGSTLVHVGGRAVLFVAVAYLARNAVLRAREMYADSRVAEFGAAVDLHRAVTLTATPRAGRSWLRRFGVHPTVAARLAAIEDPARRHRPGFGEHFLAGLTTVVAFSGLSHYAVLAVTHDGSAGPHTAAWAVGPVVTGILGAAAWRAQLVPGSSGDRTRTVVVAALGFSLGWLVGDLTAITSALGSWGIFGSPWTGGQVPVGDGATMSGFGAGSALLAALLLTGGMLAQAGVSAAGARTWSARGVTGRFSWALGAAVTAVPFAIWIGVWHPVHMAPYLVGHPYSIGAADLAHAGVDIWQGPGFAVLTLFYPPLEIFQGRPLAAPVVALAWLYPLAAALWGRRRCHRRSAGRRLDGPEGSRSGDETPRSPVPSGLGLGEGVRTALRVAVIGAAGFAVAVLAARAALRLSVPTLVSTDGFPGYFYYAQSAAAGLVQAVVGGVLAARGRPLGLILGQLGAAIVAVLATVAVLAGQTLGGCVPAFRFRGSSCDLPDDLPWTLRLLAELTVKGALFALLAGVAATVLRATVHRLPARLVLHRPAARWACSTALLAVLPLVGGGLLRATYISGKPIAPAAATPAAPPATPAHGRPGRTLTSAEVTAAAEAAARGLPPHWERKPQDEQEKTSAPPRYDPTACKPLATDAFLEPLARDERAVARLSLSNGGRLASSSMTVTVVSYASVVPDTVLHDAERARAACSRFRITNADDFQLNYHVHAAAPPRLGDQAWRVDYDLSTVTGPTIRARMTQASVRIDHTLVTISMTAIEEPLDQALLLTTMTRVLAALPH</sequence>
<keyword evidence="5" id="KW-0479">Metal-binding</keyword>
<keyword evidence="10 12" id="KW-0472">Membrane</keyword>
<keyword evidence="3" id="KW-0645">Protease</keyword>
<evidence type="ECO:0000256" key="5">
    <source>
        <dbReference type="ARBA" id="ARBA00022723"/>
    </source>
</evidence>
<dbReference type="PANTHER" id="PTHR43221">
    <property type="entry name" value="PROTEASE HTPX"/>
    <property type="match status" value="1"/>
</dbReference>
<dbReference type="Proteomes" id="UP001550348">
    <property type="component" value="Unassembled WGS sequence"/>
</dbReference>
<evidence type="ECO:0000256" key="2">
    <source>
        <dbReference type="ARBA" id="ARBA00022475"/>
    </source>
</evidence>
<evidence type="ECO:0000256" key="12">
    <source>
        <dbReference type="SAM" id="Phobius"/>
    </source>
</evidence>
<feature type="transmembrane region" description="Helical" evidence="12">
    <location>
        <begin position="624"/>
        <end position="643"/>
    </location>
</feature>
<evidence type="ECO:0000259" key="13">
    <source>
        <dbReference type="Pfam" id="PF01435"/>
    </source>
</evidence>
<evidence type="ECO:0000313" key="14">
    <source>
        <dbReference type="EMBL" id="MEU0156395.1"/>
    </source>
</evidence>
<keyword evidence="8 12" id="KW-1133">Transmembrane helix</keyword>
<feature type="compositionally biased region" description="Basic and acidic residues" evidence="11">
    <location>
        <begin position="593"/>
        <end position="608"/>
    </location>
</feature>
<keyword evidence="7" id="KW-0862">Zinc</keyword>